<dbReference type="GO" id="GO:0004497">
    <property type="term" value="F:monooxygenase activity"/>
    <property type="evidence" value="ECO:0007669"/>
    <property type="project" value="UniProtKB-KW"/>
</dbReference>
<feature type="compositionally biased region" description="Basic and acidic residues" evidence="8">
    <location>
        <begin position="398"/>
        <end position="411"/>
    </location>
</feature>
<comment type="similarity">
    <text evidence="1 7">Belongs to the cytochrome P450 family.</text>
</comment>
<dbReference type="PRINTS" id="PR00385">
    <property type="entry name" value="P450"/>
</dbReference>
<dbReference type="OrthoDB" id="1055148at2759"/>
<dbReference type="GO" id="GO:0020037">
    <property type="term" value="F:heme binding"/>
    <property type="evidence" value="ECO:0007669"/>
    <property type="project" value="InterPro"/>
</dbReference>
<dbReference type="Proteomes" id="UP000758603">
    <property type="component" value="Unassembled WGS sequence"/>
</dbReference>
<dbReference type="CDD" id="cd11065">
    <property type="entry name" value="CYP64-like"/>
    <property type="match status" value="1"/>
</dbReference>
<keyword evidence="4 6" id="KW-0408">Iron</keyword>
<dbReference type="InterPro" id="IPR017972">
    <property type="entry name" value="Cyt_P450_CS"/>
</dbReference>
<name>A0A9P8UBW5_9PEZI</name>
<evidence type="ECO:0000256" key="8">
    <source>
        <dbReference type="SAM" id="MobiDB-lite"/>
    </source>
</evidence>
<dbReference type="SUPFAM" id="SSF48264">
    <property type="entry name" value="Cytochrome P450"/>
    <property type="match status" value="1"/>
</dbReference>
<reference evidence="10" key="1">
    <citation type="journal article" date="2021" name="Nat. Commun.">
        <title>Genetic determinants of endophytism in the Arabidopsis root mycobiome.</title>
        <authorList>
            <person name="Mesny F."/>
            <person name="Miyauchi S."/>
            <person name="Thiergart T."/>
            <person name="Pickel B."/>
            <person name="Atanasova L."/>
            <person name="Karlsson M."/>
            <person name="Huettel B."/>
            <person name="Barry K.W."/>
            <person name="Haridas S."/>
            <person name="Chen C."/>
            <person name="Bauer D."/>
            <person name="Andreopoulos W."/>
            <person name="Pangilinan J."/>
            <person name="LaButti K."/>
            <person name="Riley R."/>
            <person name="Lipzen A."/>
            <person name="Clum A."/>
            <person name="Drula E."/>
            <person name="Henrissat B."/>
            <person name="Kohler A."/>
            <person name="Grigoriev I.V."/>
            <person name="Martin F.M."/>
            <person name="Hacquard S."/>
        </authorList>
    </citation>
    <scope>NUCLEOTIDE SEQUENCE</scope>
    <source>
        <strain evidence="10">MPI-SDFR-AT-0073</strain>
    </source>
</reference>
<accession>A0A9P8UBW5</accession>
<dbReference type="PRINTS" id="PR00463">
    <property type="entry name" value="EP450I"/>
</dbReference>
<evidence type="ECO:0000313" key="11">
    <source>
        <dbReference type="Proteomes" id="UP000758603"/>
    </source>
</evidence>
<keyword evidence="6 7" id="KW-0349">Heme</keyword>
<evidence type="ECO:0000256" key="3">
    <source>
        <dbReference type="ARBA" id="ARBA00023002"/>
    </source>
</evidence>
<dbReference type="InterPro" id="IPR001128">
    <property type="entry name" value="Cyt_P450"/>
</dbReference>
<dbReference type="GeneID" id="70127719"/>
<dbReference type="AlphaFoldDB" id="A0A9P8UBW5"/>
<dbReference type="GO" id="GO:0005506">
    <property type="term" value="F:iron ion binding"/>
    <property type="evidence" value="ECO:0007669"/>
    <property type="project" value="InterPro"/>
</dbReference>
<keyword evidence="2 6" id="KW-0479">Metal-binding</keyword>
<dbReference type="InterPro" id="IPR050364">
    <property type="entry name" value="Cytochrome_P450_fung"/>
</dbReference>
<dbReference type="GO" id="GO:0016705">
    <property type="term" value="F:oxidoreductase activity, acting on paired donors, with incorporation or reduction of molecular oxygen"/>
    <property type="evidence" value="ECO:0007669"/>
    <property type="project" value="InterPro"/>
</dbReference>
<keyword evidence="9" id="KW-0732">Signal</keyword>
<proteinExistence type="inferred from homology"/>
<comment type="cofactor">
    <cofactor evidence="6">
        <name>heme</name>
        <dbReference type="ChEBI" id="CHEBI:30413"/>
    </cofactor>
</comment>
<dbReference type="EMBL" id="JAGPXC010000011">
    <property type="protein sequence ID" value="KAH6645425.1"/>
    <property type="molecule type" value="Genomic_DNA"/>
</dbReference>
<feature type="signal peptide" evidence="9">
    <location>
        <begin position="1"/>
        <end position="17"/>
    </location>
</feature>
<feature type="region of interest" description="Disordered" evidence="8">
    <location>
        <begin position="398"/>
        <end position="424"/>
    </location>
</feature>
<dbReference type="Pfam" id="PF00067">
    <property type="entry name" value="p450"/>
    <property type="match status" value="1"/>
</dbReference>
<dbReference type="PROSITE" id="PS00086">
    <property type="entry name" value="CYTOCHROME_P450"/>
    <property type="match status" value="1"/>
</dbReference>
<evidence type="ECO:0000256" key="2">
    <source>
        <dbReference type="ARBA" id="ARBA00022723"/>
    </source>
</evidence>
<dbReference type="PANTHER" id="PTHR46300:SF2">
    <property type="entry name" value="CYTOCHROME P450 MONOOXYGENASE ALNH-RELATED"/>
    <property type="match status" value="1"/>
</dbReference>
<evidence type="ECO:0000313" key="10">
    <source>
        <dbReference type="EMBL" id="KAH6645425.1"/>
    </source>
</evidence>
<evidence type="ECO:0000256" key="1">
    <source>
        <dbReference type="ARBA" id="ARBA00010617"/>
    </source>
</evidence>
<feature type="binding site" description="axial binding residue" evidence="6">
    <location>
        <position position="436"/>
    </location>
    <ligand>
        <name>heme</name>
        <dbReference type="ChEBI" id="CHEBI:30413"/>
    </ligand>
    <ligandPart>
        <name>Fe</name>
        <dbReference type="ChEBI" id="CHEBI:18248"/>
    </ligandPart>
</feature>
<evidence type="ECO:0000256" key="4">
    <source>
        <dbReference type="ARBA" id="ARBA00023004"/>
    </source>
</evidence>
<organism evidence="10 11">
    <name type="scientific">Truncatella angustata</name>
    <dbReference type="NCBI Taxonomy" id="152316"/>
    <lineage>
        <taxon>Eukaryota</taxon>
        <taxon>Fungi</taxon>
        <taxon>Dikarya</taxon>
        <taxon>Ascomycota</taxon>
        <taxon>Pezizomycotina</taxon>
        <taxon>Sordariomycetes</taxon>
        <taxon>Xylariomycetidae</taxon>
        <taxon>Amphisphaeriales</taxon>
        <taxon>Sporocadaceae</taxon>
        <taxon>Truncatella</taxon>
    </lineage>
</organism>
<evidence type="ECO:0000256" key="9">
    <source>
        <dbReference type="SAM" id="SignalP"/>
    </source>
</evidence>
<feature type="chain" id="PRO_5040237310" evidence="9">
    <location>
        <begin position="18"/>
        <end position="529"/>
    </location>
</feature>
<dbReference type="InterPro" id="IPR002401">
    <property type="entry name" value="Cyt_P450_E_grp-I"/>
</dbReference>
<protein>
    <submittedName>
        <fullName evidence="10">Cytochrome P450</fullName>
    </submittedName>
</protein>
<keyword evidence="5 7" id="KW-0503">Monooxygenase</keyword>
<dbReference type="RefSeq" id="XP_045951939.1">
    <property type="nucleotide sequence ID" value="XM_046098827.1"/>
</dbReference>
<sequence length="529" mass="60186">MSHLITILCLLIVTWSAYKIFRIGRRPSDYPPGPPTLPILGNLHQMPTKDPHIQFRKWSKEYGSIYSVMAGTRTVIVLNTDEVVKELLDKRGAIYSSRPDSYIIDLVTGGSKFGLMPYNNTWKSCRAVFKSNLSPESAKTYVPYQDLESKQMSNDLLQEPEHFKDHIRRFTNSIAYQIVLGFRVVNNHDSNLRQVYESFEKWNSLLGHFHTVLLDLYPPLRQLPNFLVPIRKYAKEIHDEEENFFQGHLNSIKEKVENGMAQPCLAEDVIKAQEANGFPDELASMLCGDLIEAGSDTMANELMGFVLAMVLFPEVQKRAQAEIDRVCGDRLPELDDNLPYVRACVKETYRWMPTAILGIPHAVTQDDYHLGYKIPKGAIIIPNVWAIHMDERRHPEPRAFEPSRYLGDESTARQSAQAADPKKRDHFSFGAGRRLCVGIDLAENGTFLGVSRLLWAFDISKAADGQGTLITPDPEKFTGGMAACPEDFPARFTPRSERHARIIRSEWEDAQQELNKEDMQWKDLPTSSN</sequence>
<keyword evidence="11" id="KW-1185">Reference proteome</keyword>
<evidence type="ECO:0000256" key="7">
    <source>
        <dbReference type="RuleBase" id="RU000461"/>
    </source>
</evidence>
<dbReference type="Gene3D" id="1.10.630.10">
    <property type="entry name" value="Cytochrome P450"/>
    <property type="match status" value="1"/>
</dbReference>
<keyword evidence="3 7" id="KW-0560">Oxidoreductase</keyword>
<dbReference type="PANTHER" id="PTHR46300">
    <property type="entry name" value="P450, PUTATIVE (EUROFUNG)-RELATED-RELATED"/>
    <property type="match status" value="1"/>
</dbReference>
<gene>
    <name evidence="10" type="ORF">BKA67DRAFT_527226</name>
</gene>
<evidence type="ECO:0000256" key="5">
    <source>
        <dbReference type="ARBA" id="ARBA00023033"/>
    </source>
</evidence>
<comment type="caution">
    <text evidence="10">The sequence shown here is derived from an EMBL/GenBank/DDBJ whole genome shotgun (WGS) entry which is preliminary data.</text>
</comment>
<evidence type="ECO:0000256" key="6">
    <source>
        <dbReference type="PIRSR" id="PIRSR602401-1"/>
    </source>
</evidence>
<dbReference type="InterPro" id="IPR036396">
    <property type="entry name" value="Cyt_P450_sf"/>
</dbReference>